<evidence type="ECO:0008006" key="4">
    <source>
        <dbReference type="Google" id="ProtNLM"/>
    </source>
</evidence>
<keyword evidence="1" id="KW-0472">Membrane</keyword>
<accession>A0A371PC38</accession>
<dbReference type="Proteomes" id="UP000265581">
    <property type="component" value="Unassembled WGS sequence"/>
</dbReference>
<protein>
    <recommendedName>
        <fullName evidence="4">Iron transporter</fullName>
    </recommendedName>
</protein>
<keyword evidence="1" id="KW-0812">Transmembrane</keyword>
<feature type="transmembrane region" description="Helical" evidence="1">
    <location>
        <begin position="62"/>
        <end position="84"/>
    </location>
</feature>
<dbReference type="RefSeq" id="WP_119703619.1">
    <property type="nucleotide sequence ID" value="NZ_JBHSOI010000001.1"/>
</dbReference>
<comment type="caution">
    <text evidence="2">The sequence shown here is derived from an EMBL/GenBank/DDBJ whole genome shotgun (WGS) entry which is preliminary data.</text>
</comment>
<evidence type="ECO:0000313" key="2">
    <source>
        <dbReference type="EMBL" id="REK73509.1"/>
    </source>
</evidence>
<organism evidence="2 3">
    <name type="scientific">Aeromicrobium endophyticum</name>
    <dbReference type="NCBI Taxonomy" id="2292704"/>
    <lineage>
        <taxon>Bacteria</taxon>
        <taxon>Bacillati</taxon>
        <taxon>Actinomycetota</taxon>
        <taxon>Actinomycetes</taxon>
        <taxon>Propionibacteriales</taxon>
        <taxon>Nocardioidaceae</taxon>
        <taxon>Aeromicrobium</taxon>
    </lineage>
</organism>
<feature type="transmembrane region" description="Helical" evidence="1">
    <location>
        <begin position="30"/>
        <end position="50"/>
    </location>
</feature>
<evidence type="ECO:0000313" key="3">
    <source>
        <dbReference type="Proteomes" id="UP000265581"/>
    </source>
</evidence>
<dbReference type="OrthoDB" id="3748372at2"/>
<name>A0A371PC38_9ACTN</name>
<proteinExistence type="predicted"/>
<keyword evidence="3" id="KW-1185">Reference proteome</keyword>
<dbReference type="AlphaFoldDB" id="A0A371PC38"/>
<reference evidence="2 3" key="1">
    <citation type="submission" date="2018-08" db="EMBL/GenBank/DDBJ databases">
        <title>Aeromicrobium sp. M2KJ-4, whole genome shotgun sequence.</title>
        <authorList>
            <person name="Tuo L."/>
        </authorList>
    </citation>
    <scope>NUCLEOTIDE SEQUENCE [LARGE SCALE GENOMIC DNA]</scope>
    <source>
        <strain evidence="2 3">M2KJ-4</strain>
    </source>
</reference>
<keyword evidence="1" id="KW-1133">Transmembrane helix</keyword>
<dbReference type="EMBL" id="QUBR01000001">
    <property type="protein sequence ID" value="REK73509.1"/>
    <property type="molecule type" value="Genomic_DNA"/>
</dbReference>
<sequence>MSSPTPSSPTPNRPGPAAELAALRRVQRRVGAIAFFAVAIHGVLGLIVVAHVVKGEDRGADAVLLLVMSGVFAVVTYVVVRLILAARLWAPAWIALSLVPTAIGFVWVL</sequence>
<feature type="transmembrane region" description="Helical" evidence="1">
    <location>
        <begin position="90"/>
        <end position="108"/>
    </location>
</feature>
<evidence type="ECO:0000256" key="1">
    <source>
        <dbReference type="SAM" id="Phobius"/>
    </source>
</evidence>
<gene>
    <name evidence="2" type="ORF">DX116_08175</name>
</gene>